<proteinExistence type="predicted"/>
<accession>A0A8H6G3M5</accession>
<dbReference type="RefSeq" id="XP_037169096.1">
    <property type="nucleotide sequence ID" value="XM_037304301.1"/>
</dbReference>
<protein>
    <submittedName>
        <fullName evidence="1">Uncharacterized protein</fullName>
    </submittedName>
</protein>
<evidence type="ECO:0000313" key="1">
    <source>
        <dbReference type="EMBL" id="KAF6239821.1"/>
    </source>
</evidence>
<gene>
    <name evidence="1" type="ORF">HO173_002367</name>
</gene>
<dbReference type="AlphaFoldDB" id="A0A8H6G3M5"/>
<dbReference type="EMBL" id="JACCJC010000005">
    <property type="protein sequence ID" value="KAF6239821.1"/>
    <property type="molecule type" value="Genomic_DNA"/>
</dbReference>
<dbReference type="GeneID" id="59284041"/>
<comment type="caution">
    <text evidence="1">The sequence shown here is derived from an EMBL/GenBank/DDBJ whole genome shotgun (WGS) entry which is preliminary data.</text>
</comment>
<reference evidence="1 2" key="1">
    <citation type="journal article" date="2020" name="Genomics">
        <title>Complete, high-quality genomes from long-read metagenomic sequencing of two wolf lichen thalli reveals enigmatic genome architecture.</title>
        <authorList>
            <person name="McKenzie S.K."/>
            <person name="Walston R.F."/>
            <person name="Allen J.L."/>
        </authorList>
    </citation>
    <scope>NUCLEOTIDE SEQUENCE [LARGE SCALE GENOMIC DNA]</scope>
    <source>
        <strain evidence="1">WasteWater2</strain>
    </source>
</reference>
<dbReference type="Proteomes" id="UP000578531">
    <property type="component" value="Unassembled WGS sequence"/>
</dbReference>
<sequence>MCSTSYLHQIIHEETVAPEASHSFLGYSPRPQGHRFQMFALDSLEQSPLTINTGHEVKAQFDVEKCGTVQCMDGPTTERLLSNGSASAEKEASRQMIAVDRGIDIQPGICKILDEPWLMLRQR</sequence>
<evidence type="ECO:0000313" key="2">
    <source>
        <dbReference type="Proteomes" id="UP000578531"/>
    </source>
</evidence>
<keyword evidence="2" id="KW-1185">Reference proteome</keyword>
<name>A0A8H6G3M5_9LECA</name>
<organism evidence="1 2">
    <name type="scientific">Letharia columbiana</name>
    <dbReference type="NCBI Taxonomy" id="112416"/>
    <lineage>
        <taxon>Eukaryota</taxon>
        <taxon>Fungi</taxon>
        <taxon>Dikarya</taxon>
        <taxon>Ascomycota</taxon>
        <taxon>Pezizomycotina</taxon>
        <taxon>Lecanoromycetes</taxon>
        <taxon>OSLEUM clade</taxon>
        <taxon>Lecanoromycetidae</taxon>
        <taxon>Lecanorales</taxon>
        <taxon>Lecanorineae</taxon>
        <taxon>Parmeliaceae</taxon>
        <taxon>Letharia</taxon>
    </lineage>
</organism>